<organism evidence="2 3">
    <name type="scientific">Dreissena polymorpha</name>
    <name type="common">Zebra mussel</name>
    <name type="synonym">Mytilus polymorpha</name>
    <dbReference type="NCBI Taxonomy" id="45954"/>
    <lineage>
        <taxon>Eukaryota</taxon>
        <taxon>Metazoa</taxon>
        <taxon>Spiralia</taxon>
        <taxon>Lophotrochozoa</taxon>
        <taxon>Mollusca</taxon>
        <taxon>Bivalvia</taxon>
        <taxon>Autobranchia</taxon>
        <taxon>Heteroconchia</taxon>
        <taxon>Euheterodonta</taxon>
        <taxon>Imparidentia</taxon>
        <taxon>Neoheterodontei</taxon>
        <taxon>Myida</taxon>
        <taxon>Dreissenoidea</taxon>
        <taxon>Dreissenidae</taxon>
        <taxon>Dreissena</taxon>
    </lineage>
</organism>
<sequence>MSDQSYNEKCHTPGGHVFQPTGTIFPLNQDIIGTNLLTYHKAILRQLHRPLVALLFQATESIFEHIQDIIGNFFLTKGHEDRAINVASRRTTDDAQRIMHAGRRTKGNHKSSP</sequence>
<name>A0A9D4FGZ1_DREPO</name>
<accession>A0A9D4FGZ1</accession>
<dbReference type="Proteomes" id="UP000828390">
    <property type="component" value="Unassembled WGS sequence"/>
</dbReference>
<feature type="compositionally biased region" description="Basic residues" evidence="1">
    <location>
        <begin position="100"/>
        <end position="113"/>
    </location>
</feature>
<dbReference type="AlphaFoldDB" id="A0A9D4FGZ1"/>
<protein>
    <submittedName>
        <fullName evidence="2">Uncharacterized protein</fullName>
    </submittedName>
</protein>
<keyword evidence="3" id="KW-1185">Reference proteome</keyword>
<evidence type="ECO:0000256" key="1">
    <source>
        <dbReference type="SAM" id="MobiDB-lite"/>
    </source>
</evidence>
<feature type="region of interest" description="Disordered" evidence="1">
    <location>
        <begin position="88"/>
        <end position="113"/>
    </location>
</feature>
<reference evidence="2" key="2">
    <citation type="submission" date="2020-11" db="EMBL/GenBank/DDBJ databases">
        <authorList>
            <person name="McCartney M.A."/>
            <person name="Auch B."/>
            <person name="Kono T."/>
            <person name="Mallez S."/>
            <person name="Becker A."/>
            <person name="Gohl D.M."/>
            <person name="Silverstein K.A.T."/>
            <person name="Koren S."/>
            <person name="Bechman K.B."/>
            <person name="Herman A."/>
            <person name="Abrahante J.E."/>
            <person name="Garbe J."/>
        </authorList>
    </citation>
    <scope>NUCLEOTIDE SEQUENCE</scope>
    <source>
        <strain evidence="2">Duluth1</strain>
        <tissue evidence="2">Whole animal</tissue>
    </source>
</reference>
<evidence type="ECO:0000313" key="3">
    <source>
        <dbReference type="Proteomes" id="UP000828390"/>
    </source>
</evidence>
<comment type="caution">
    <text evidence="2">The sequence shown here is derived from an EMBL/GenBank/DDBJ whole genome shotgun (WGS) entry which is preliminary data.</text>
</comment>
<evidence type="ECO:0000313" key="2">
    <source>
        <dbReference type="EMBL" id="KAH3797761.1"/>
    </source>
</evidence>
<proteinExistence type="predicted"/>
<reference evidence="2" key="1">
    <citation type="journal article" date="2019" name="bioRxiv">
        <title>The Genome of the Zebra Mussel, Dreissena polymorpha: A Resource for Invasive Species Research.</title>
        <authorList>
            <person name="McCartney M.A."/>
            <person name="Auch B."/>
            <person name="Kono T."/>
            <person name="Mallez S."/>
            <person name="Zhang Y."/>
            <person name="Obille A."/>
            <person name="Becker A."/>
            <person name="Abrahante J.E."/>
            <person name="Garbe J."/>
            <person name="Badalamenti J.P."/>
            <person name="Herman A."/>
            <person name="Mangelson H."/>
            <person name="Liachko I."/>
            <person name="Sullivan S."/>
            <person name="Sone E.D."/>
            <person name="Koren S."/>
            <person name="Silverstein K.A.T."/>
            <person name="Beckman K.B."/>
            <person name="Gohl D.M."/>
        </authorList>
    </citation>
    <scope>NUCLEOTIDE SEQUENCE</scope>
    <source>
        <strain evidence="2">Duluth1</strain>
        <tissue evidence="2">Whole animal</tissue>
    </source>
</reference>
<gene>
    <name evidence="2" type="ORF">DPMN_151347</name>
</gene>
<dbReference type="EMBL" id="JAIWYP010000007">
    <property type="protein sequence ID" value="KAH3797761.1"/>
    <property type="molecule type" value="Genomic_DNA"/>
</dbReference>